<dbReference type="InterPro" id="IPR037055">
    <property type="entry name" value="MHC_I-like_Ag-recog_sf"/>
</dbReference>
<dbReference type="AlphaFoldDB" id="A0A803T922"/>
<dbReference type="GO" id="GO:0005615">
    <property type="term" value="C:extracellular space"/>
    <property type="evidence" value="ECO:0000318"/>
    <property type="project" value="GO_Central"/>
</dbReference>
<dbReference type="Gene3D" id="2.60.40.10">
    <property type="entry name" value="Immunoglobulins"/>
    <property type="match status" value="1"/>
</dbReference>
<keyword evidence="2" id="KW-1133">Transmembrane helix</keyword>
<dbReference type="InParanoid" id="A0A803T922"/>
<dbReference type="SMART" id="SM00407">
    <property type="entry name" value="IGc1"/>
    <property type="match status" value="1"/>
</dbReference>
<dbReference type="GO" id="GO:0009897">
    <property type="term" value="C:external side of plasma membrane"/>
    <property type="evidence" value="ECO:0000318"/>
    <property type="project" value="GO_Central"/>
</dbReference>
<dbReference type="GO" id="GO:0001916">
    <property type="term" value="P:positive regulation of T cell mediated cytotoxicity"/>
    <property type="evidence" value="ECO:0000318"/>
    <property type="project" value="GO_Central"/>
</dbReference>
<dbReference type="Pfam" id="PF16497">
    <property type="entry name" value="MHC_I_3"/>
    <property type="match status" value="1"/>
</dbReference>
<keyword evidence="2" id="KW-0472">Membrane</keyword>
<evidence type="ECO:0000259" key="3">
    <source>
        <dbReference type="PROSITE" id="PS50835"/>
    </source>
</evidence>
<feature type="domain" description="Ig-like" evidence="3">
    <location>
        <begin position="246"/>
        <end position="337"/>
    </location>
</feature>
<reference evidence="4" key="2">
    <citation type="submission" date="2025-08" db="UniProtKB">
        <authorList>
            <consortium name="Ensembl"/>
        </authorList>
    </citation>
    <scope>IDENTIFICATION</scope>
</reference>
<keyword evidence="2" id="KW-0812">Transmembrane</keyword>
<keyword evidence="1" id="KW-0325">Glycoprotein</keyword>
<organism evidence="4 5">
    <name type="scientific">Anolis carolinensis</name>
    <name type="common">Green anole</name>
    <name type="synonym">American chameleon</name>
    <dbReference type="NCBI Taxonomy" id="28377"/>
    <lineage>
        <taxon>Eukaryota</taxon>
        <taxon>Metazoa</taxon>
        <taxon>Chordata</taxon>
        <taxon>Craniata</taxon>
        <taxon>Vertebrata</taxon>
        <taxon>Euteleostomi</taxon>
        <taxon>Lepidosauria</taxon>
        <taxon>Squamata</taxon>
        <taxon>Bifurcata</taxon>
        <taxon>Unidentata</taxon>
        <taxon>Episquamata</taxon>
        <taxon>Toxicofera</taxon>
        <taxon>Iguania</taxon>
        <taxon>Dactyloidae</taxon>
        <taxon>Anolis</taxon>
    </lineage>
</organism>
<dbReference type="Ensembl" id="ENSACAT00000039555.1">
    <property type="protein sequence ID" value="ENSACAP00000031712.1"/>
    <property type="gene ID" value="ENSACAG00000011395.4"/>
</dbReference>
<keyword evidence="5" id="KW-1185">Reference proteome</keyword>
<feature type="transmembrane region" description="Helical" evidence="2">
    <location>
        <begin position="348"/>
        <end position="370"/>
    </location>
</feature>
<evidence type="ECO:0000313" key="5">
    <source>
        <dbReference type="Proteomes" id="UP000001646"/>
    </source>
</evidence>
<dbReference type="InterPro" id="IPR013783">
    <property type="entry name" value="Ig-like_fold"/>
</dbReference>
<dbReference type="GO" id="GO:0048007">
    <property type="term" value="P:antigen processing and presentation, exogenous lipid antigen via MHC class Ib"/>
    <property type="evidence" value="ECO:0000318"/>
    <property type="project" value="GO_Central"/>
</dbReference>
<reference evidence="4" key="3">
    <citation type="submission" date="2025-09" db="UniProtKB">
        <authorList>
            <consortium name="Ensembl"/>
        </authorList>
    </citation>
    <scope>IDENTIFICATION</scope>
</reference>
<dbReference type="InterPro" id="IPR007110">
    <property type="entry name" value="Ig-like_dom"/>
</dbReference>
<dbReference type="InterPro" id="IPR036179">
    <property type="entry name" value="Ig-like_dom_sf"/>
</dbReference>
<name>A0A803T922_ANOCA</name>
<dbReference type="PANTHER" id="PTHR16675:SF160">
    <property type="entry name" value="T-CELL SURFACE GLYCOPROTEIN CD1A"/>
    <property type="match status" value="1"/>
</dbReference>
<dbReference type="GO" id="GO:0030884">
    <property type="term" value="F:exogenous lipid antigen binding"/>
    <property type="evidence" value="ECO:0000318"/>
    <property type="project" value="GO_Central"/>
</dbReference>
<dbReference type="InterPro" id="IPR011162">
    <property type="entry name" value="MHC_I/II-like_Ag-recog"/>
</dbReference>
<dbReference type="GO" id="GO:0048006">
    <property type="term" value="P:antigen processing and presentation, endogenous lipid antigen via MHC class Ib"/>
    <property type="evidence" value="ECO:0000318"/>
    <property type="project" value="GO_Central"/>
</dbReference>
<gene>
    <name evidence="4" type="primary">LOC103277995</name>
</gene>
<evidence type="ECO:0000256" key="2">
    <source>
        <dbReference type="SAM" id="Phobius"/>
    </source>
</evidence>
<dbReference type="Gene3D" id="3.30.500.10">
    <property type="entry name" value="MHC class I-like antigen recognition-like"/>
    <property type="match status" value="1"/>
</dbReference>
<evidence type="ECO:0000313" key="4">
    <source>
        <dbReference type="Ensembl" id="ENSACAP00000031712.1"/>
    </source>
</evidence>
<proteinExistence type="predicted"/>
<sequence length="390" mass="44272">MESEQQSTCKNPSNGDNVFMPHEGCPLFPLLFILSMEILMRNIVECEDFKILQIQAFFHLPAVLWPFRMLQTISFQNTSATEIMGTIAFLGDVETHSLDTHTWKIKFLQPWTQSAFTPLKWEMLGQLFRASFIDFKKAINNMVAASNYSYPFVIQSFFFCEIGTDGTKRGFYKGAANGDDVLGYSTDNATWVVQKDTPLAVAVQDFLNRNKGTTANMRSLLLNECIDILESSLKTGNETLHRQEKPVAVVFAQEPPATTDSLLLVCQVTGFYPHLINVSWLQDEVALPSSRINSTTILHNYDLTYQIRSSLAIKSMETSHSYVCRIQHSSLDGKSLVILWERKHRYRVTIVVVVLVASILVVVAGVLFYLQKKRRQYEDVNQAISKTARQ</sequence>
<dbReference type="SUPFAM" id="SSF54452">
    <property type="entry name" value="MHC antigen-recognition domain"/>
    <property type="match status" value="1"/>
</dbReference>
<dbReference type="Pfam" id="PF07654">
    <property type="entry name" value="C1-set"/>
    <property type="match status" value="1"/>
</dbReference>
<dbReference type="InterPro" id="IPR050208">
    <property type="entry name" value="MHC_class-I_related"/>
</dbReference>
<dbReference type="Bgee" id="ENSACAG00000011395">
    <property type="expression patterns" value="Expressed in adrenal gland and 5 other cell types or tissues"/>
</dbReference>
<dbReference type="SUPFAM" id="SSF48726">
    <property type="entry name" value="Immunoglobulin"/>
    <property type="match status" value="1"/>
</dbReference>
<dbReference type="PANTHER" id="PTHR16675">
    <property type="entry name" value="MHC CLASS I-RELATED"/>
    <property type="match status" value="1"/>
</dbReference>
<dbReference type="GO" id="GO:0071723">
    <property type="term" value="F:lipopeptide binding"/>
    <property type="evidence" value="ECO:0000318"/>
    <property type="project" value="GO_Central"/>
</dbReference>
<dbReference type="InterPro" id="IPR003597">
    <property type="entry name" value="Ig_C1-set"/>
</dbReference>
<dbReference type="Proteomes" id="UP000001646">
    <property type="component" value="Chromosome 2"/>
</dbReference>
<dbReference type="GO" id="GO:0030883">
    <property type="term" value="F:endogenous lipid antigen binding"/>
    <property type="evidence" value="ECO:0000318"/>
    <property type="project" value="GO_Central"/>
</dbReference>
<dbReference type="GO" id="GO:0006955">
    <property type="term" value="P:immune response"/>
    <property type="evidence" value="ECO:0000318"/>
    <property type="project" value="GO_Central"/>
</dbReference>
<dbReference type="InterPro" id="IPR011161">
    <property type="entry name" value="MHC_I-like_Ag-recog"/>
</dbReference>
<accession>A0A803T922</accession>
<protein>
    <recommendedName>
        <fullName evidence="3">Ig-like domain-containing protein</fullName>
    </recommendedName>
</protein>
<dbReference type="PROSITE" id="PS50835">
    <property type="entry name" value="IG_LIKE"/>
    <property type="match status" value="1"/>
</dbReference>
<evidence type="ECO:0000256" key="1">
    <source>
        <dbReference type="ARBA" id="ARBA00023180"/>
    </source>
</evidence>
<dbReference type="GeneTree" id="ENSGT01120000271825"/>
<reference evidence="4 5" key="1">
    <citation type="submission" date="2009-12" db="EMBL/GenBank/DDBJ databases">
        <title>The Genome Sequence of Anolis carolinensis (Green Anole Lizard).</title>
        <authorList>
            <consortium name="The Genome Sequencing Platform"/>
            <person name="Di Palma F."/>
            <person name="Alfoldi J."/>
            <person name="Heiman D."/>
            <person name="Young S."/>
            <person name="Grabherr M."/>
            <person name="Johnson J."/>
            <person name="Lander E.S."/>
            <person name="Lindblad-Toh K."/>
        </authorList>
    </citation>
    <scope>NUCLEOTIDE SEQUENCE [LARGE SCALE GENOMIC DNA]</scope>
    <source>
        <strain evidence="4 5">JBL SC #1</strain>
    </source>
</reference>